<dbReference type="EMBL" id="VUJV01000003">
    <property type="protein sequence ID" value="KAA1419528.1"/>
    <property type="molecule type" value="Genomic_DNA"/>
</dbReference>
<evidence type="ECO:0000313" key="3">
    <source>
        <dbReference type="Proteomes" id="UP000325003"/>
    </source>
</evidence>
<dbReference type="RefSeq" id="WP_149728862.1">
    <property type="nucleotide sequence ID" value="NZ_VUJV01000003.1"/>
</dbReference>
<name>A0A5B1LH20_9ACTN</name>
<gene>
    <name evidence="2" type="ORF">F0U44_13975</name>
</gene>
<dbReference type="AlphaFoldDB" id="A0A5B1LH20"/>
<reference evidence="2 3" key="1">
    <citation type="submission" date="2019-09" db="EMBL/GenBank/DDBJ databases">
        <title>Nocardioides panacisoli sp. nov., isolated from the soil of a ginseng field.</title>
        <authorList>
            <person name="Cho C."/>
        </authorList>
    </citation>
    <scope>NUCLEOTIDE SEQUENCE [LARGE SCALE GENOMIC DNA]</scope>
    <source>
        <strain evidence="2 3">BN130099</strain>
    </source>
</reference>
<dbReference type="Proteomes" id="UP000325003">
    <property type="component" value="Unassembled WGS sequence"/>
</dbReference>
<accession>A0A5B1LH20</accession>
<organism evidence="2 3">
    <name type="scientific">Nocardioides humilatus</name>
    <dbReference type="NCBI Taxonomy" id="2607660"/>
    <lineage>
        <taxon>Bacteria</taxon>
        <taxon>Bacillati</taxon>
        <taxon>Actinomycetota</taxon>
        <taxon>Actinomycetes</taxon>
        <taxon>Propionibacteriales</taxon>
        <taxon>Nocardioidaceae</taxon>
        <taxon>Nocardioides</taxon>
    </lineage>
</organism>
<comment type="caution">
    <text evidence="2">The sequence shown here is derived from an EMBL/GenBank/DDBJ whole genome shotgun (WGS) entry which is preliminary data.</text>
</comment>
<evidence type="ECO:0000313" key="2">
    <source>
        <dbReference type="EMBL" id="KAA1419528.1"/>
    </source>
</evidence>
<keyword evidence="3" id="KW-1185">Reference proteome</keyword>
<proteinExistence type="predicted"/>
<feature type="region of interest" description="Disordered" evidence="1">
    <location>
        <begin position="164"/>
        <end position="189"/>
    </location>
</feature>
<reference evidence="2 3" key="2">
    <citation type="submission" date="2019-09" db="EMBL/GenBank/DDBJ databases">
        <authorList>
            <person name="Jin C."/>
        </authorList>
    </citation>
    <scope>NUCLEOTIDE SEQUENCE [LARGE SCALE GENOMIC DNA]</scope>
    <source>
        <strain evidence="2 3">BN130099</strain>
    </source>
</reference>
<protein>
    <submittedName>
        <fullName evidence="2">Uncharacterized protein</fullName>
    </submittedName>
</protein>
<sequence>MLGMGRRTVALAASAVVLVVLLLSHTFGRAEPTGDYRPDLPADALATGCFPLPGDTRLTFGYQVRHDGDVEVDGELRRRLVAQYDELDDTEALAAIVADFEDAGFVASQRPAPYDAVLRAPGSGRGEVVRVMVEALPDTDDDTLVRGTFELDLPVVKAAKDDAVCSDPKATKRWPQDYDAESDAHDRAR</sequence>
<evidence type="ECO:0000256" key="1">
    <source>
        <dbReference type="SAM" id="MobiDB-lite"/>
    </source>
</evidence>